<keyword evidence="8" id="KW-1185">Reference proteome</keyword>
<dbReference type="AlphaFoldDB" id="A0A318D0S9"/>
<keyword evidence="5" id="KW-0269">Exonuclease</keyword>
<dbReference type="SUPFAM" id="SSF53098">
    <property type="entry name" value="Ribonuclease H-like"/>
    <property type="match status" value="1"/>
</dbReference>
<dbReference type="InterPro" id="IPR002121">
    <property type="entry name" value="HRDC_dom"/>
</dbReference>
<dbReference type="PANTHER" id="PTHR47649">
    <property type="entry name" value="RIBONUCLEASE D"/>
    <property type="match status" value="1"/>
</dbReference>
<evidence type="ECO:0000256" key="4">
    <source>
        <dbReference type="ARBA" id="ARBA00022801"/>
    </source>
</evidence>
<dbReference type="SUPFAM" id="SSF47819">
    <property type="entry name" value="HRDC-like"/>
    <property type="match status" value="2"/>
</dbReference>
<sequence>MNRFELDHHSELVSVELVTDESRLEELSQLWLKHEVLAIDTEFDRTNTFFHNLALIQVFDGSEVYLIDPLEVKSLDSFGEVLSSENVLKVLHSCSEDLEALHNSYGFPIRAVFDTQIAASIAGVGSMLGYGNMVDIFLGLTLDKEHTKTDWLKRPLSDEQKIYAAQDVQFLLPCYYRLRDRLLEKGHYGFVIEDTESIYQAVANLEDFDKVYLKVKGAFRLSQQQLNRLRKVTVWREALARKTNIPKTFIFRDHHLLEVCQTQNPTTGLLLKLGCNRGSIRKYGSELLNLIAEADKGDSKQWPQQVLAFHKLPESKAKLRALKEEASAVAKEQDIPEEALSSKRLLEYVIQTEQGLAVRSNQFWNQWRRELLQDRFEARLAEFS</sequence>
<dbReference type="Gene3D" id="3.30.420.10">
    <property type="entry name" value="Ribonuclease H-like superfamily/Ribonuclease H"/>
    <property type="match status" value="1"/>
</dbReference>
<name>A0A318D0S9_9GAMM</name>
<accession>A0A318D0S9</accession>
<dbReference type="PROSITE" id="PS50967">
    <property type="entry name" value="HRDC"/>
    <property type="match status" value="1"/>
</dbReference>
<dbReference type="Pfam" id="PF00570">
    <property type="entry name" value="HRDC"/>
    <property type="match status" value="1"/>
</dbReference>
<keyword evidence="4" id="KW-0378">Hydrolase</keyword>
<dbReference type="InterPro" id="IPR006292">
    <property type="entry name" value="RNase_D"/>
</dbReference>
<evidence type="ECO:0000256" key="2">
    <source>
        <dbReference type="ARBA" id="ARBA00022694"/>
    </source>
</evidence>
<dbReference type="GO" id="GO:0008408">
    <property type="term" value="F:3'-5' exonuclease activity"/>
    <property type="evidence" value="ECO:0007669"/>
    <property type="project" value="InterPro"/>
</dbReference>
<evidence type="ECO:0000259" key="6">
    <source>
        <dbReference type="PROSITE" id="PS50967"/>
    </source>
</evidence>
<organism evidence="7 8">
    <name type="scientific">Kangiella spongicola</name>
    <dbReference type="NCBI Taxonomy" id="796379"/>
    <lineage>
        <taxon>Bacteria</taxon>
        <taxon>Pseudomonadati</taxon>
        <taxon>Pseudomonadota</taxon>
        <taxon>Gammaproteobacteria</taxon>
        <taxon>Kangiellales</taxon>
        <taxon>Kangiellaceae</taxon>
        <taxon>Kangiella</taxon>
    </lineage>
</organism>
<dbReference type="Pfam" id="PF01612">
    <property type="entry name" value="DNA_pol_A_exo1"/>
    <property type="match status" value="1"/>
</dbReference>
<dbReference type="NCBIfam" id="TIGR01388">
    <property type="entry name" value="rnd"/>
    <property type="match status" value="1"/>
</dbReference>
<evidence type="ECO:0000256" key="5">
    <source>
        <dbReference type="ARBA" id="ARBA00022839"/>
    </source>
</evidence>
<dbReference type="SMART" id="SM00474">
    <property type="entry name" value="35EXOc"/>
    <property type="match status" value="1"/>
</dbReference>
<feature type="domain" description="HRDC" evidence="6">
    <location>
        <begin position="222"/>
        <end position="301"/>
    </location>
</feature>
<dbReference type="EMBL" id="QICH01000003">
    <property type="protein sequence ID" value="PXF62816.1"/>
    <property type="molecule type" value="Genomic_DNA"/>
</dbReference>
<dbReference type="GO" id="GO:0003676">
    <property type="term" value="F:nucleic acid binding"/>
    <property type="evidence" value="ECO:0007669"/>
    <property type="project" value="InterPro"/>
</dbReference>
<dbReference type="InterPro" id="IPR010997">
    <property type="entry name" value="HRDC-like_sf"/>
</dbReference>
<dbReference type="OrthoDB" id="9800549at2"/>
<dbReference type="GO" id="GO:0008033">
    <property type="term" value="P:tRNA processing"/>
    <property type="evidence" value="ECO:0007669"/>
    <property type="project" value="UniProtKB-KW"/>
</dbReference>
<evidence type="ECO:0000256" key="1">
    <source>
        <dbReference type="ARBA" id="ARBA00022490"/>
    </source>
</evidence>
<evidence type="ECO:0000313" key="7">
    <source>
        <dbReference type="EMBL" id="PXF62816.1"/>
    </source>
</evidence>
<dbReference type="InterPro" id="IPR036397">
    <property type="entry name" value="RNaseH_sf"/>
</dbReference>
<evidence type="ECO:0000313" key="8">
    <source>
        <dbReference type="Proteomes" id="UP000247689"/>
    </source>
</evidence>
<dbReference type="PANTHER" id="PTHR47649:SF1">
    <property type="entry name" value="RIBONUCLEASE D"/>
    <property type="match status" value="1"/>
</dbReference>
<keyword evidence="1" id="KW-0963">Cytoplasm</keyword>
<dbReference type="Proteomes" id="UP000247689">
    <property type="component" value="Unassembled WGS sequence"/>
</dbReference>
<comment type="caution">
    <text evidence="7">The sequence shown here is derived from an EMBL/GenBank/DDBJ whole genome shotgun (WGS) entry which is preliminary data.</text>
</comment>
<dbReference type="GO" id="GO:0033890">
    <property type="term" value="F:ribonuclease D activity"/>
    <property type="evidence" value="ECO:0007669"/>
    <property type="project" value="InterPro"/>
</dbReference>
<protein>
    <submittedName>
        <fullName evidence="7">Ribonuclease D</fullName>
    </submittedName>
</protein>
<gene>
    <name evidence="7" type="primary">rnd</name>
    <name evidence="7" type="ORF">DL796_10890</name>
</gene>
<dbReference type="InterPro" id="IPR044876">
    <property type="entry name" value="HRDC_dom_sf"/>
</dbReference>
<dbReference type="InterPro" id="IPR012337">
    <property type="entry name" value="RNaseH-like_sf"/>
</dbReference>
<dbReference type="GO" id="GO:0000166">
    <property type="term" value="F:nucleotide binding"/>
    <property type="evidence" value="ECO:0007669"/>
    <property type="project" value="InterPro"/>
</dbReference>
<dbReference type="Gene3D" id="1.10.150.80">
    <property type="entry name" value="HRDC domain"/>
    <property type="match status" value="2"/>
</dbReference>
<proteinExistence type="predicted"/>
<reference evidence="7 8" key="1">
    <citation type="submission" date="2018-05" db="EMBL/GenBank/DDBJ databases">
        <title>Kangiella spongicola genome sequence.</title>
        <authorList>
            <person name="Maclea K.S."/>
            <person name="Goen A.E."/>
            <person name="Kelley C."/>
            <person name="Underriner A."/>
            <person name="Silverwood T."/>
            <person name="Trachtenberg A.M."/>
        </authorList>
    </citation>
    <scope>NUCLEOTIDE SEQUENCE [LARGE SCALE GENOMIC DNA]</scope>
    <source>
        <strain evidence="7 8">ATCC BAA-2076</strain>
    </source>
</reference>
<dbReference type="RefSeq" id="WP_110201717.1">
    <property type="nucleotide sequence ID" value="NZ_QICH01000003.1"/>
</dbReference>
<keyword evidence="3" id="KW-0540">Nuclease</keyword>
<evidence type="ECO:0000256" key="3">
    <source>
        <dbReference type="ARBA" id="ARBA00022722"/>
    </source>
</evidence>
<dbReference type="SMART" id="SM00341">
    <property type="entry name" value="HRDC"/>
    <property type="match status" value="1"/>
</dbReference>
<dbReference type="InterPro" id="IPR051086">
    <property type="entry name" value="RNase_D-like"/>
</dbReference>
<dbReference type="CDD" id="cd06142">
    <property type="entry name" value="RNaseD_exo"/>
    <property type="match status" value="1"/>
</dbReference>
<keyword evidence="2" id="KW-0819">tRNA processing</keyword>
<dbReference type="InterPro" id="IPR002562">
    <property type="entry name" value="3'-5'_exonuclease_dom"/>
</dbReference>